<dbReference type="PRINTS" id="PR00100">
    <property type="entry name" value="AOTCASE"/>
</dbReference>
<comment type="similarity">
    <text evidence="2">Belongs to the aspartate/ornithine carbamoyltransferase superfamily.</text>
</comment>
<dbReference type="InterPro" id="IPR006131">
    <property type="entry name" value="Asp_carbamoyltransf_Asp/Orn-bd"/>
</dbReference>
<dbReference type="SUPFAM" id="SSF53671">
    <property type="entry name" value="Aspartate/ornithine carbamoyltransferase"/>
    <property type="match status" value="1"/>
</dbReference>
<evidence type="ECO:0000259" key="3">
    <source>
        <dbReference type="Pfam" id="PF00185"/>
    </source>
</evidence>
<dbReference type="RefSeq" id="WP_187028747.1">
    <property type="nucleotide sequence ID" value="NZ_AP023421.1"/>
</dbReference>
<evidence type="ECO:0000256" key="1">
    <source>
        <dbReference type="ARBA" id="ARBA00022679"/>
    </source>
</evidence>
<proteinExistence type="inferred from homology"/>
<dbReference type="KEGG" id="pfaa:MM59RIKEN_30000"/>
<dbReference type="AlphaFoldDB" id="A0A810QJV4"/>
<organism evidence="5 6">
    <name type="scientific">Pusillibacter faecalis</name>
    <dbReference type="NCBI Taxonomy" id="2714358"/>
    <lineage>
        <taxon>Bacteria</taxon>
        <taxon>Bacillati</taxon>
        <taxon>Bacillota</taxon>
        <taxon>Clostridia</taxon>
        <taxon>Eubacteriales</taxon>
        <taxon>Oscillospiraceae</taxon>
        <taxon>Pusillibacter</taxon>
    </lineage>
</organism>
<dbReference type="GO" id="GO:0019240">
    <property type="term" value="P:citrulline biosynthetic process"/>
    <property type="evidence" value="ECO:0007669"/>
    <property type="project" value="TreeGrafter"/>
</dbReference>
<dbReference type="PANTHER" id="PTHR45753">
    <property type="entry name" value="ORNITHINE CARBAMOYLTRANSFERASE, MITOCHONDRIAL"/>
    <property type="match status" value="1"/>
</dbReference>
<protein>
    <submittedName>
        <fullName evidence="5">Ornithine carbamoyltransferase</fullName>
    </submittedName>
</protein>
<dbReference type="InterPro" id="IPR006132">
    <property type="entry name" value="Asp/Orn_carbamoyltranf_P-bd"/>
</dbReference>
<keyword evidence="5" id="KW-0614">Plasmid</keyword>
<feature type="domain" description="Aspartate/ornithine carbamoyltransferase Asp/Orn-binding" evidence="3">
    <location>
        <begin position="185"/>
        <end position="323"/>
    </location>
</feature>
<geneLocation type="plasmid" evidence="5 6">
    <name>pMM59_01</name>
</geneLocation>
<keyword evidence="6" id="KW-1185">Reference proteome</keyword>
<dbReference type="InterPro" id="IPR006130">
    <property type="entry name" value="Asp/Orn_carbamoylTrfase"/>
</dbReference>
<name>A0A810QJV4_9FIRM</name>
<sequence length="330" mass="37464">MNTLRGKNFLSIMDLSKAELEWLIDEALYLKHQLDRGERHDELLKNKSFGMIFANPSTRTRVSFETGLTQLGGHAQFYNSTEMQLAHKESWADTAKVLSRYLNGLLIRIYDLPELGMGREVVRTVAENASIPVINALDDFEHPCQCIADLVTMKEKFGEDFKKKKVVMSWAYSERFKPAGVPQAILAAAGLLGMNLTLAYPEGYDLHQEYMDYFNKVAPSSGAKLEITHDLNEASKDAIVIYAKSWGSYSIPREEDLKYREQFKDTWCVNDHHFELADPNAIYMHPLPANRNQEVTDSVMDGPHSAVYDQAENRLHAHKAICVGLMSDKI</sequence>
<dbReference type="GO" id="GO:0042450">
    <property type="term" value="P:L-arginine biosynthetic process via ornithine"/>
    <property type="evidence" value="ECO:0007669"/>
    <property type="project" value="TreeGrafter"/>
</dbReference>
<keyword evidence="1 2" id="KW-0808">Transferase</keyword>
<dbReference type="Gene3D" id="3.40.50.1370">
    <property type="entry name" value="Aspartate/ornithine carbamoyltransferase"/>
    <property type="match status" value="2"/>
</dbReference>
<dbReference type="PRINTS" id="PR00101">
    <property type="entry name" value="ATCASE"/>
</dbReference>
<dbReference type="Proteomes" id="UP000679848">
    <property type="component" value="Plasmid pMM59_01"/>
</dbReference>
<evidence type="ECO:0000313" key="6">
    <source>
        <dbReference type="Proteomes" id="UP000679848"/>
    </source>
</evidence>
<dbReference type="GO" id="GO:0004585">
    <property type="term" value="F:ornithine carbamoyltransferase activity"/>
    <property type="evidence" value="ECO:0007669"/>
    <property type="project" value="TreeGrafter"/>
</dbReference>
<evidence type="ECO:0000313" key="5">
    <source>
        <dbReference type="EMBL" id="BCK85681.1"/>
    </source>
</evidence>
<dbReference type="Pfam" id="PF02729">
    <property type="entry name" value="OTCace_N"/>
    <property type="match status" value="1"/>
</dbReference>
<dbReference type="InterPro" id="IPR036901">
    <property type="entry name" value="Asp/Orn_carbamoylTrfase_sf"/>
</dbReference>
<feature type="domain" description="Aspartate/ornithine carbamoyltransferase carbamoyl-P binding" evidence="4">
    <location>
        <begin position="7"/>
        <end position="155"/>
    </location>
</feature>
<accession>A0A810QJV4</accession>
<gene>
    <name evidence="5" type="ORF">MM59RIKEN_30000</name>
</gene>
<dbReference type="Pfam" id="PF00185">
    <property type="entry name" value="OTCace"/>
    <property type="match status" value="1"/>
</dbReference>
<evidence type="ECO:0000256" key="2">
    <source>
        <dbReference type="RuleBase" id="RU003634"/>
    </source>
</evidence>
<dbReference type="PANTHER" id="PTHR45753:SF3">
    <property type="entry name" value="ORNITHINE TRANSCARBAMYLASE, MITOCHONDRIAL"/>
    <property type="match status" value="1"/>
</dbReference>
<dbReference type="GO" id="GO:0016597">
    <property type="term" value="F:amino acid binding"/>
    <property type="evidence" value="ECO:0007669"/>
    <property type="project" value="InterPro"/>
</dbReference>
<reference evidence="5" key="1">
    <citation type="submission" date="2020-09" db="EMBL/GenBank/DDBJ databases">
        <title>New species isolated from human feces.</title>
        <authorList>
            <person name="Kitahara M."/>
            <person name="Shigeno Y."/>
            <person name="Shime M."/>
            <person name="Matsumoto Y."/>
            <person name="Nakamura S."/>
            <person name="Motooka D."/>
            <person name="Fukuoka S."/>
            <person name="Nishikawa H."/>
            <person name="Benno Y."/>
        </authorList>
    </citation>
    <scope>NUCLEOTIDE SEQUENCE</scope>
    <source>
        <strain evidence="5">MM59</strain>
        <plasmid evidence="5">pMM59_01</plasmid>
    </source>
</reference>
<evidence type="ECO:0000259" key="4">
    <source>
        <dbReference type="Pfam" id="PF02729"/>
    </source>
</evidence>
<dbReference type="EMBL" id="AP023421">
    <property type="protein sequence ID" value="BCK85681.1"/>
    <property type="molecule type" value="Genomic_DNA"/>
</dbReference>